<evidence type="ECO:0000313" key="5">
    <source>
        <dbReference type="RefSeq" id="XP_035663477.1"/>
    </source>
</evidence>
<gene>
    <name evidence="5" type="primary">LOC118407162</name>
</gene>
<sequence>MWQWGSERMSSVRRWWRPEKPKPPQLPKVSGLDFSGHYPFENLVLKGGGAKGIAYIGAAKVLDDAGILPNIRRFAGTSAGAITAALLAIGMSPQDLLDELSQKNLMDLLDPPVRKGWFSFLEWFPHIPGVPSWLTVDNMSMALAAVTDRGICEGEEFLDWFGDILDRHLERLHPDMYKKGLNKDITFDKLYHTLGVELCVVAYNMVLGNETYFHVKTTPMMKIREAVRMSMSIPVVFKPFEMGLIYPYTFIDGGLAANYPLWAFDGWYLSMEEDKFFHKKLTEDDGKMVRRMFHPEYRKERFDTRNNSTLGILMFSSRDREMYQEQFEKRLKELVKVKPEFEKKTEETALNK</sequence>
<evidence type="ECO:0000313" key="4">
    <source>
        <dbReference type="Proteomes" id="UP000001554"/>
    </source>
</evidence>
<dbReference type="OMA" id="MATEYCH"/>
<dbReference type="GeneID" id="118407162"/>
<dbReference type="InterPro" id="IPR016035">
    <property type="entry name" value="Acyl_Trfase/lysoPLipase"/>
</dbReference>
<dbReference type="Proteomes" id="UP000001554">
    <property type="component" value="Chromosome 19"/>
</dbReference>
<protein>
    <submittedName>
        <fullName evidence="5">Uncharacterized protein YqhO-like</fullName>
    </submittedName>
</protein>
<feature type="domain" description="PNPLA" evidence="3">
    <location>
        <begin position="43"/>
        <end position="265"/>
    </location>
</feature>
<proteinExistence type="predicted"/>
<dbReference type="Pfam" id="PF01734">
    <property type="entry name" value="Patatin"/>
    <property type="match status" value="1"/>
</dbReference>
<keyword evidence="1 2" id="KW-0443">Lipid metabolism</keyword>
<dbReference type="CDD" id="cd07207">
    <property type="entry name" value="Pat_ExoU_VipD_like"/>
    <property type="match status" value="1"/>
</dbReference>
<keyword evidence="2" id="KW-0442">Lipid degradation</keyword>
<feature type="short sequence motif" description="GXGXXG" evidence="2">
    <location>
        <begin position="47"/>
        <end position="52"/>
    </location>
</feature>
<dbReference type="KEGG" id="bfo:118407162"/>
<dbReference type="Gene3D" id="3.40.1090.10">
    <property type="entry name" value="Cytosolic phospholipase A2 catalytic domain"/>
    <property type="match status" value="2"/>
</dbReference>
<keyword evidence="4" id="KW-1185">Reference proteome</keyword>
<accession>A0A9J7HS89</accession>
<dbReference type="AlphaFoldDB" id="A0A9J7HS89"/>
<dbReference type="InterPro" id="IPR052580">
    <property type="entry name" value="Lipid_Hydrolase"/>
</dbReference>
<dbReference type="GO" id="GO:0016042">
    <property type="term" value="P:lipid catabolic process"/>
    <property type="evidence" value="ECO:0007669"/>
    <property type="project" value="UniProtKB-UniRule"/>
</dbReference>
<evidence type="ECO:0000259" key="3">
    <source>
        <dbReference type="PROSITE" id="PS51635"/>
    </source>
</evidence>
<dbReference type="PANTHER" id="PTHR46394:SF1">
    <property type="entry name" value="PNPLA DOMAIN-CONTAINING PROTEIN"/>
    <property type="match status" value="1"/>
</dbReference>
<feature type="active site" description="Proton acceptor" evidence="2">
    <location>
        <position position="252"/>
    </location>
</feature>
<organism evidence="4 5">
    <name type="scientific">Branchiostoma floridae</name>
    <name type="common">Florida lancelet</name>
    <name type="synonym">Amphioxus</name>
    <dbReference type="NCBI Taxonomy" id="7739"/>
    <lineage>
        <taxon>Eukaryota</taxon>
        <taxon>Metazoa</taxon>
        <taxon>Chordata</taxon>
        <taxon>Cephalochordata</taxon>
        <taxon>Leptocardii</taxon>
        <taxon>Amphioxiformes</taxon>
        <taxon>Branchiostomatidae</taxon>
        <taxon>Branchiostoma</taxon>
    </lineage>
</organism>
<dbReference type="PANTHER" id="PTHR46394">
    <property type="entry name" value="ANNEXIN"/>
    <property type="match status" value="1"/>
</dbReference>
<reference evidence="5" key="2">
    <citation type="submission" date="2025-08" db="UniProtKB">
        <authorList>
            <consortium name="RefSeq"/>
        </authorList>
    </citation>
    <scope>IDENTIFICATION</scope>
    <source>
        <strain evidence="5">S238N-H82</strain>
        <tissue evidence="5">Testes</tissue>
    </source>
</reference>
<keyword evidence="2" id="KW-0378">Hydrolase</keyword>
<dbReference type="OrthoDB" id="9977503at2759"/>
<name>A0A9J7HS89_BRAFL</name>
<evidence type="ECO:0000256" key="2">
    <source>
        <dbReference type="PROSITE-ProRule" id="PRU01161"/>
    </source>
</evidence>
<feature type="short sequence motif" description="GXSXG" evidence="2">
    <location>
        <begin position="76"/>
        <end position="80"/>
    </location>
</feature>
<dbReference type="InterPro" id="IPR002641">
    <property type="entry name" value="PNPLA_dom"/>
</dbReference>
<feature type="short sequence motif" description="DGA/G" evidence="2">
    <location>
        <begin position="252"/>
        <end position="254"/>
    </location>
</feature>
<feature type="active site" description="Nucleophile" evidence="2">
    <location>
        <position position="78"/>
    </location>
</feature>
<evidence type="ECO:0000256" key="1">
    <source>
        <dbReference type="ARBA" id="ARBA00023098"/>
    </source>
</evidence>
<dbReference type="PROSITE" id="PS51635">
    <property type="entry name" value="PNPLA"/>
    <property type="match status" value="1"/>
</dbReference>
<reference evidence="4" key="1">
    <citation type="journal article" date="2020" name="Nat. Ecol. Evol.">
        <title>Deeply conserved synteny resolves early events in vertebrate evolution.</title>
        <authorList>
            <person name="Simakov O."/>
            <person name="Marletaz F."/>
            <person name="Yue J.X."/>
            <person name="O'Connell B."/>
            <person name="Jenkins J."/>
            <person name="Brandt A."/>
            <person name="Calef R."/>
            <person name="Tung C.H."/>
            <person name="Huang T.K."/>
            <person name="Schmutz J."/>
            <person name="Satoh N."/>
            <person name="Yu J.K."/>
            <person name="Putnam N.H."/>
            <person name="Green R.E."/>
            <person name="Rokhsar D.S."/>
        </authorList>
    </citation>
    <scope>NUCLEOTIDE SEQUENCE [LARGE SCALE GENOMIC DNA]</scope>
    <source>
        <strain evidence="4">S238N-H82</strain>
    </source>
</reference>
<dbReference type="SUPFAM" id="SSF52151">
    <property type="entry name" value="FabD/lysophospholipase-like"/>
    <property type="match status" value="1"/>
</dbReference>
<dbReference type="GO" id="GO:0016787">
    <property type="term" value="F:hydrolase activity"/>
    <property type="evidence" value="ECO:0007669"/>
    <property type="project" value="UniProtKB-UniRule"/>
</dbReference>
<dbReference type="RefSeq" id="XP_035663477.1">
    <property type="nucleotide sequence ID" value="XM_035807584.1"/>
</dbReference>